<protein>
    <submittedName>
        <fullName evidence="4">Hippurate hydrolase</fullName>
    </submittedName>
</protein>
<reference evidence="4 5" key="1">
    <citation type="submission" date="2016-10" db="EMBL/GenBank/DDBJ databases">
        <authorList>
            <person name="de Groot N.N."/>
        </authorList>
    </citation>
    <scope>NUCLEOTIDE SEQUENCE [LARGE SCALE GENOMIC DNA]</scope>
    <source>
        <strain evidence="4 5">DSM 8423</strain>
    </source>
</reference>
<dbReference type="GO" id="GO:0046872">
    <property type="term" value="F:metal ion binding"/>
    <property type="evidence" value="ECO:0007669"/>
    <property type="project" value="UniProtKB-KW"/>
</dbReference>
<dbReference type="PANTHER" id="PTHR11014:SF63">
    <property type="entry name" value="METALLOPEPTIDASE, PUTATIVE (AFU_ORTHOLOGUE AFUA_6G09600)-RELATED"/>
    <property type="match status" value="1"/>
</dbReference>
<name>A0A1H7V6A3_9BACT</name>
<feature type="binding site" evidence="2">
    <location>
        <position position="160"/>
    </location>
    <ligand>
        <name>Mn(2+)</name>
        <dbReference type="ChEBI" id="CHEBI:29035"/>
        <label>2</label>
    </ligand>
</feature>
<keyword evidence="1 4" id="KW-0378">Hydrolase</keyword>
<dbReference type="Gene3D" id="3.30.70.360">
    <property type="match status" value="1"/>
</dbReference>
<dbReference type="Proteomes" id="UP000198744">
    <property type="component" value="Unassembled WGS sequence"/>
</dbReference>
<dbReference type="AlphaFoldDB" id="A0A1H7V6A3"/>
<feature type="domain" description="Peptidase M20 dimerisation" evidence="3">
    <location>
        <begin position="206"/>
        <end position="299"/>
    </location>
</feature>
<dbReference type="NCBIfam" id="TIGR01891">
    <property type="entry name" value="amidohydrolases"/>
    <property type="match status" value="1"/>
</dbReference>
<dbReference type="SUPFAM" id="SSF55031">
    <property type="entry name" value="Bacterial exopeptidase dimerisation domain"/>
    <property type="match status" value="1"/>
</dbReference>
<accession>A0A1H7V6A3</accession>
<dbReference type="STRING" id="43775.SAMN04489760_10354"/>
<evidence type="ECO:0000313" key="4">
    <source>
        <dbReference type="EMBL" id="SEM04736.1"/>
    </source>
</evidence>
<keyword evidence="2" id="KW-0479">Metal-binding</keyword>
<evidence type="ECO:0000256" key="1">
    <source>
        <dbReference type="ARBA" id="ARBA00022801"/>
    </source>
</evidence>
<keyword evidence="2" id="KW-0464">Manganese</keyword>
<feature type="binding site" evidence="2">
    <location>
        <position position="391"/>
    </location>
    <ligand>
        <name>Mn(2+)</name>
        <dbReference type="ChEBI" id="CHEBI:29035"/>
        <label>2</label>
    </ligand>
</feature>
<dbReference type="EMBL" id="FOBS01000003">
    <property type="protein sequence ID" value="SEM04736.1"/>
    <property type="molecule type" value="Genomic_DNA"/>
</dbReference>
<dbReference type="InterPro" id="IPR011650">
    <property type="entry name" value="Peptidase_M20_dimer"/>
</dbReference>
<dbReference type="PANTHER" id="PTHR11014">
    <property type="entry name" value="PEPTIDASE M20 FAMILY MEMBER"/>
    <property type="match status" value="1"/>
</dbReference>
<dbReference type="InterPro" id="IPR017439">
    <property type="entry name" value="Amidohydrolase"/>
</dbReference>
<proteinExistence type="predicted"/>
<dbReference type="PIRSF" id="PIRSF005962">
    <property type="entry name" value="Pept_M20D_amidohydro"/>
    <property type="match status" value="1"/>
</dbReference>
<gene>
    <name evidence="4" type="ORF">SAMN04489760_10354</name>
</gene>
<dbReference type="OrthoDB" id="9777385at2"/>
<dbReference type="Pfam" id="PF07687">
    <property type="entry name" value="M20_dimer"/>
    <property type="match status" value="1"/>
</dbReference>
<dbReference type="SUPFAM" id="SSF53187">
    <property type="entry name" value="Zn-dependent exopeptidases"/>
    <property type="match status" value="1"/>
</dbReference>
<feature type="binding site" evidence="2">
    <location>
        <position position="126"/>
    </location>
    <ligand>
        <name>Mn(2+)</name>
        <dbReference type="ChEBI" id="CHEBI:29035"/>
        <label>2</label>
    </ligand>
</feature>
<dbReference type="InterPro" id="IPR036264">
    <property type="entry name" value="Bact_exopeptidase_dim_dom"/>
</dbReference>
<dbReference type="FunFam" id="3.30.70.360:FF:000001">
    <property type="entry name" value="N-acetyldiaminopimelate deacetylase"/>
    <property type="match status" value="1"/>
</dbReference>
<comment type="cofactor">
    <cofactor evidence="2">
        <name>Mn(2+)</name>
        <dbReference type="ChEBI" id="CHEBI:29035"/>
    </cofactor>
    <text evidence="2">The Mn(2+) ion enhances activity.</text>
</comment>
<dbReference type="GO" id="GO:0050118">
    <property type="term" value="F:N-acetyldiaminopimelate deacetylase activity"/>
    <property type="evidence" value="ECO:0007669"/>
    <property type="project" value="UniProtKB-ARBA"/>
</dbReference>
<organism evidence="4 5">
    <name type="scientific">Syntrophus gentianae</name>
    <dbReference type="NCBI Taxonomy" id="43775"/>
    <lineage>
        <taxon>Bacteria</taxon>
        <taxon>Pseudomonadati</taxon>
        <taxon>Thermodesulfobacteriota</taxon>
        <taxon>Syntrophia</taxon>
        <taxon>Syntrophales</taxon>
        <taxon>Syntrophaceae</taxon>
        <taxon>Syntrophus</taxon>
    </lineage>
</organism>
<sequence>MRSGKRPDFEKSDLLKTILACQEEEYPFLESLYQDLHRFPELSGKEEETSRRMAAEMEEAGFRTTSHIGGYGVVGVLENGSGPAVMVRADLDALPVGEKTGLPYASRVRTLTEAGSEVGVMHACGHDIHMTVLAGTARLLGRFRHAWQGSLILVAQPAEENASGAAAMIADGLFSRFPRPDFALGLHVLPEPAGTLFFHEGYWFAGSSTVELTVYGKGGHAARPHEAIDPIVLSAQMILAFQTLVSRETDPTETVVLTVSSIHAGARDNIIPEKAFFQISIRALSREQHDRMIRSLKRTADGIAWAAGLPEDRFPRLSVRGYTPALYNDPNLTRRIVRRFHRTFGRSRVLEMPVLTVSEDFAHFGLTEPRIPLCFFGLGMADPQGSMPSLHSPYLAPIPKPTIQTGIAAMTAAVLELISLPEQAG</sequence>
<dbReference type="Pfam" id="PF01546">
    <property type="entry name" value="Peptidase_M20"/>
    <property type="match status" value="1"/>
</dbReference>
<evidence type="ECO:0000259" key="3">
    <source>
        <dbReference type="Pfam" id="PF07687"/>
    </source>
</evidence>
<feature type="binding site" evidence="2">
    <location>
        <position position="124"/>
    </location>
    <ligand>
        <name>Mn(2+)</name>
        <dbReference type="ChEBI" id="CHEBI:29035"/>
        <label>2</label>
    </ligand>
</feature>
<evidence type="ECO:0000313" key="5">
    <source>
        <dbReference type="Proteomes" id="UP000198744"/>
    </source>
</evidence>
<feature type="binding site" evidence="2">
    <location>
        <position position="187"/>
    </location>
    <ligand>
        <name>Mn(2+)</name>
        <dbReference type="ChEBI" id="CHEBI:29035"/>
        <label>2</label>
    </ligand>
</feature>
<keyword evidence="5" id="KW-1185">Reference proteome</keyword>
<dbReference type="InterPro" id="IPR002933">
    <property type="entry name" value="Peptidase_M20"/>
</dbReference>
<dbReference type="RefSeq" id="WP_093882195.1">
    <property type="nucleotide sequence ID" value="NZ_FOBS01000003.1"/>
</dbReference>
<dbReference type="GO" id="GO:0019877">
    <property type="term" value="P:diaminopimelate biosynthetic process"/>
    <property type="evidence" value="ECO:0007669"/>
    <property type="project" value="UniProtKB-ARBA"/>
</dbReference>
<evidence type="ECO:0000256" key="2">
    <source>
        <dbReference type="PIRSR" id="PIRSR005962-1"/>
    </source>
</evidence>
<dbReference type="Gene3D" id="3.40.630.10">
    <property type="entry name" value="Zn peptidases"/>
    <property type="match status" value="1"/>
</dbReference>